<dbReference type="GO" id="GO:0004300">
    <property type="term" value="F:enoyl-CoA hydratase activity"/>
    <property type="evidence" value="ECO:0007669"/>
    <property type="project" value="UniProtKB-EC"/>
</dbReference>
<dbReference type="PANTHER" id="PTHR11941:SF54">
    <property type="entry name" value="ENOYL-COA HYDRATASE, MITOCHONDRIAL"/>
    <property type="match status" value="1"/>
</dbReference>
<keyword evidence="2 3" id="KW-0456">Lyase</keyword>
<comment type="similarity">
    <text evidence="1">Belongs to the enoyl-CoA hydratase/isomerase family.</text>
</comment>
<dbReference type="InterPro" id="IPR001753">
    <property type="entry name" value="Enoyl-CoA_hydra/iso"/>
</dbReference>
<dbReference type="RefSeq" id="WP_184258370.1">
    <property type="nucleotide sequence ID" value="NZ_JACHIO010000018.1"/>
</dbReference>
<evidence type="ECO:0000256" key="1">
    <source>
        <dbReference type="ARBA" id="ARBA00005254"/>
    </source>
</evidence>
<evidence type="ECO:0000313" key="4">
    <source>
        <dbReference type="Proteomes" id="UP000584867"/>
    </source>
</evidence>
<evidence type="ECO:0000256" key="2">
    <source>
        <dbReference type="ARBA" id="ARBA00023239"/>
    </source>
</evidence>
<dbReference type="InterPro" id="IPR029045">
    <property type="entry name" value="ClpP/crotonase-like_dom_sf"/>
</dbReference>
<dbReference type="SUPFAM" id="SSF52096">
    <property type="entry name" value="ClpP/crotonase"/>
    <property type="match status" value="1"/>
</dbReference>
<dbReference type="Gene3D" id="1.10.12.10">
    <property type="entry name" value="Lyase 2-enoyl-coa Hydratase, Chain A, domain 2"/>
    <property type="match status" value="1"/>
</dbReference>
<dbReference type="Gene3D" id="3.90.226.10">
    <property type="entry name" value="2-enoyl-CoA Hydratase, Chain A, domain 1"/>
    <property type="match status" value="1"/>
</dbReference>
<sequence>MSEPIRHKTLRHEREGAIATVTLDRPEVLHALDATMFDELVHTFSTLASDEAVRVILLTGSGDRAFAAGADIRGLLETDALSGRQISDRGQQVFAQIERCGKPVIACVNGVALGGGCELALACTLRIASDKARLGLPEVKLGLIPGYGGTQRLTRLIGHGAALRMMLTASIVDAHEALRIGLVEEVVPAAELMARARQLAETIAVMAPLAISGVLEAVDRGQGLPLAEGLRAEADIFGRLCGTADKQEGLTAFLAKRPAVWQGR</sequence>
<dbReference type="FunFam" id="3.90.226.10:FF:000009">
    <property type="entry name" value="Carnitinyl-CoA dehydratase"/>
    <property type="match status" value="1"/>
</dbReference>
<dbReference type="Pfam" id="PF00378">
    <property type="entry name" value="ECH_1"/>
    <property type="match status" value="1"/>
</dbReference>
<dbReference type="PANTHER" id="PTHR11941">
    <property type="entry name" value="ENOYL-COA HYDRATASE-RELATED"/>
    <property type="match status" value="1"/>
</dbReference>
<dbReference type="EC" id="4.2.1.17" evidence="3"/>
<accession>A0A7W8EBB5</accession>
<gene>
    <name evidence="3" type="ORF">HDF15_003935</name>
</gene>
<dbReference type="AlphaFoldDB" id="A0A7W8EBB5"/>
<evidence type="ECO:0000313" key="3">
    <source>
        <dbReference type="EMBL" id="MBB5065566.1"/>
    </source>
</evidence>
<organism evidence="3 4">
    <name type="scientific">Granulicella mallensis</name>
    <dbReference type="NCBI Taxonomy" id="940614"/>
    <lineage>
        <taxon>Bacteria</taxon>
        <taxon>Pseudomonadati</taxon>
        <taxon>Acidobacteriota</taxon>
        <taxon>Terriglobia</taxon>
        <taxon>Terriglobales</taxon>
        <taxon>Acidobacteriaceae</taxon>
        <taxon>Granulicella</taxon>
    </lineage>
</organism>
<dbReference type="FunFam" id="1.10.12.10:FF:000001">
    <property type="entry name" value="Probable enoyl-CoA hydratase, mitochondrial"/>
    <property type="match status" value="1"/>
</dbReference>
<reference evidence="3 4" key="1">
    <citation type="submission" date="2020-08" db="EMBL/GenBank/DDBJ databases">
        <title>Genomic Encyclopedia of Type Strains, Phase IV (KMG-V): Genome sequencing to study the core and pangenomes of soil and plant-associated prokaryotes.</title>
        <authorList>
            <person name="Whitman W."/>
        </authorList>
    </citation>
    <scope>NUCLEOTIDE SEQUENCE [LARGE SCALE GENOMIC DNA]</scope>
    <source>
        <strain evidence="3 4">X5P3</strain>
    </source>
</reference>
<dbReference type="InterPro" id="IPR014748">
    <property type="entry name" value="Enoyl-CoA_hydra_C"/>
</dbReference>
<comment type="caution">
    <text evidence="3">The sequence shown here is derived from an EMBL/GenBank/DDBJ whole genome shotgun (WGS) entry which is preliminary data.</text>
</comment>
<dbReference type="EMBL" id="JACHIO010000018">
    <property type="protein sequence ID" value="MBB5065566.1"/>
    <property type="molecule type" value="Genomic_DNA"/>
</dbReference>
<dbReference type="CDD" id="cd06558">
    <property type="entry name" value="crotonase-like"/>
    <property type="match status" value="1"/>
</dbReference>
<name>A0A7W8EBB5_9BACT</name>
<protein>
    <submittedName>
        <fullName evidence="3">Enoyl-CoA hydratase</fullName>
        <ecNumber evidence="3">4.2.1.17</ecNumber>
    </submittedName>
</protein>
<proteinExistence type="inferred from homology"/>
<dbReference type="GO" id="GO:0006635">
    <property type="term" value="P:fatty acid beta-oxidation"/>
    <property type="evidence" value="ECO:0007669"/>
    <property type="project" value="TreeGrafter"/>
</dbReference>
<dbReference type="Proteomes" id="UP000584867">
    <property type="component" value="Unassembled WGS sequence"/>
</dbReference>